<evidence type="ECO:0000313" key="4">
    <source>
        <dbReference type="Proteomes" id="UP000002051"/>
    </source>
</evidence>
<gene>
    <name evidence="2" type="ordered locus">MTR_4g063775</name>
</gene>
<keyword evidence="4" id="KW-1185">Reference proteome</keyword>
<dbReference type="EnsemblPlants" id="KEH30138">
    <property type="protein sequence ID" value="KEH30138"/>
    <property type="gene ID" value="MTR_4g063775"/>
</dbReference>
<dbReference type="Proteomes" id="UP000002051">
    <property type="component" value="Chromosome 4"/>
</dbReference>
<proteinExistence type="predicted"/>
<dbReference type="AlphaFoldDB" id="A0A072UM17"/>
<accession>A0A072UM17</accession>
<evidence type="ECO:0000256" key="1">
    <source>
        <dbReference type="SAM" id="MobiDB-lite"/>
    </source>
</evidence>
<reference evidence="2 4" key="1">
    <citation type="journal article" date="2011" name="Nature">
        <title>The Medicago genome provides insight into the evolution of rhizobial symbioses.</title>
        <authorList>
            <person name="Young N.D."/>
            <person name="Debelle F."/>
            <person name="Oldroyd G.E."/>
            <person name="Geurts R."/>
            <person name="Cannon S.B."/>
            <person name="Udvardi M.K."/>
            <person name="Benedito V.A."/>
            <person name="Mayer K.F."/>
            <person name="Gouzy J."/>
            <person name="Schoof H."/>
            <person name="Van de Peer Y."/>
            <person name="Proost S."/>
            <person name="Cook D.R."/>
            <person name="Meyers B.C."/>
            <person name="Spannagl M."/>
            <person name="Cheung F."/>
            <person name="De Mita S."/>
            <person name="Krishnakumar V."/>
            <person name="Gundlach H."/>
            <person name="Zhou S."/>
            <person name="Mudge J."/>
            <person name="Bharti A.K."/>
            <person name="Murray J.D."/>
            <person name="Naoumkina M.A."/>
            <person name="Rosen B."/>
            <person name="Silverstein K.A."/>
            <person name="Tang H."/>
            <person name="Rombauts S."/>
            <person name="Zhao P.X."/>
            <person name="Zhou P."/>
            <person name="Barbe V."/>
            <person name="Bardou P."/>
            <person name="Bechner M."/>
            <person name="Bellec A."/>
            <person name="Berger A."/>
            <person name="Berges H."/>
            <person name="Bidwell S."/>
            <person name="Bisseling T."/>
            <person name="Choisne N."/>
            <person name="Couloux A."/>
            <person name="Denny R."/>
            <person name="Deshpande S."/>
            <person name="Dai X."/>
            <person name="Doyle J.J."/>
            <person name="Dudez A.M."/>
            <person name="Farmer A.D."/>
            <person name="Fouteau S."/>
            <person name="Franken C."/>
            <person name="Gibelin C."/>
            <person name="Gish J."/>
            <person name="Goldstein S."/>
            <person name="Gonzalez A.J."/>
            <person name="Green P.J."/>
            <person name="Hallab A."/>
            <person name="Hartog M."/>
            <person name="Hua A."/>
            <person name="Humphray S.J."/>
            <person name="Jeong D.H."/>
            <person name="Jing Y."/>
            <person name="Jocker A."/>
            <person name="Kenton S.M."/>
            <person name="Kim D.J."/>
            <person name="Klee K."/>
            <person name="Lai H."/>
            <person name="Lang C."/>
            <person name="Lin S."/>
            <person name="Macmil S.L."/>
            <person name="Magdelenat G."/>
            <person name="Matthews L."/>
            <person name="McCorrison J."/>
            <person name="Monaghan E.L."/>
            <person name="Mun J.H."/>
            <person name="Najar F.Z."/>
            <person name="Nicholson C."/>
            <person name="Noirot C."/>
            <person name="O'Bleness M."/>
            <person name="Paule C.R."/>
            <person name="Poulain J."/>
            <person name="Prion F."/>
            <person name="Qin B."/>
            <person name="Qu C."/>
            <person name="Retzel E.F."/>
            <person name="Riddle C."/>
            <person name="Sallet E."/>
            <person name="Samain S."/>
            <person name="Samson N."/>
            <person name="Sanders I."/>
            <person name="Saurat O."/>
            <person name="Scarpelli C."/>
            <person name="Schiex T."/>
            <person name="Segurens B."/>
            <person name="Severin A.J."/>
            <person name="Sherrier D.J."/>
            <person name="Shi R."/>
            <person name="Sims S."/>
            <person name="Singer S.R."/>
            <person name="Sinharoy S."/>
            <person name="Sterck L."/>
            <person name="Viollet A."/>
            <person name="Wang B.B."/>
            <person name="Wang K."/>
            <person name="Wang M."/>
            <person name="Wang X."/>
            <person name="Warfsmann J."/>
            <person name="Weissenbach J."/>
            <person name="White D.D."/>
            <person name="White J.D."/>
            <person name="Wiley G.B."/>
            <person name="Wincker P."/>
            <person name="Xing Y."/>
            <person name="Yang L."/>
            <person name="Yao Z."/>
            <person name="Ying F."/>
            <person name="Zhai J."/>
            <person name="Zhou L."/>
            <person name="Zuber A."/>
            <person name="Denarie J."/>
            <person name="Dixon R.A."/>
            <person name="May G.D."/>
            <person name="Schwartz D.C."/>
            <person name="Rogers J."/>
            <person name="Quetier F."/>
            <person name="Town C.D."/>
            <person name="Roe B.A."/>
        </authorList>
    </citation>
    <scope>NUCLEOTIDE SEQUENCE [LARGE SCALE GENOMIC DNA]</scope>
    <source>
        <strain evidence="2">A17</strain>
        <strain evidence="3 4">cv. Jemalong A17</strain>
    </source>
</reference>
<dbReference type="HOGENOM" id="CLU_2200859_0_0_1"/>
<organism evidence="2 4">
    <name type="scientific">Medicago truncatula</name>
    <name type="common">Barrel medic</name>
    <name type="synonym">Medicago tribuloides</name>
    <dbReference type="NCBI Taxonomy" id="3880"/>
    <lineage>
        <taxon>Eukaryota</taxon>
        <taxon>Viridiplantae</taxon>
        <taxon>Streptophyta</taxon>
        <taxon>Embryophyta</taxon>
        <taxon>Tracheophyta</taxon>
        <taxon>Spermatophyta</taxon>
        <taxon>Magnoliopsida</taxon>
        <taxon>eudicotyledons</taxon>
        <taxon>Gunneridae</taxon>
        <taxon>Pentapetalae</taxon>
        <taxon>rosids</taxon>
        <taxon>fabids</taxon>
        <taxon>Fabales</taxon>
        <taxon>Fabaceae</taxon>
        <taxon>Papilionoideae</taxon>
        <taxon>50 kb inversion clade</taxon>
        <taxon>NPAAA clade</taxon>
        <taxon>Hologalegina</taxon>
        <taxon>IRL clade</taxon>
        <taxon>Trifolieae</taxon>
        <taxon>Medicago</taxon>
    </lineage>
</organism>
<evidence type="ECO:0000313" key="2">
    <source>
        <dbReference type="EMBL" id="KEH30138.1"/>
    </source>
</evidence>
<feature type="compositionally biased region" description="Basic residues" evidence="1">
    <location>
        <begin position="60"/>
        <end position="77"/>
    </location>
</feature>
<evidence type="ECO:0000313" key="3">
    <source>
        <dbReference type="EnsemblPlants" id="KEH30138"/>
    </source>
</evidence>
<dbReference type="EMBL" id="CM001220">
    <property type="protein sequence ID" value="KEH30138.1"/>
    <property type="molecule type" value="Genomic_DNA"/>
</dbReference>
<protein>
    <submittedName>
        <fullName evidence="2 3">Uncharacterized protein</fullName>
    </submittedName>
</protein>
<name>A0A072UM17_MEDTR</name>
<reference evidence="3" key="3">
    <citation type="submission" date="2015-04" db="UniProtKB">
        <authorList>
            <consortium name="EnsemblPlants"/>
        </authorList>
    </citation>
    <scope>IDENTIFICATION</scope>
    <source>
        <strain evidence="3">cv. Jemalong A17</strain>
    </source>
</reference>
<sequence>MEFRWKKETHRKRRKKESKFTSDLREMLIQRKISMENSSSSHNPTTTTIMSSSPSSSQIVHHHHRIVNGNRSRRSRQAKTDTFKGTCLCQIISAVGSTIGKSLEVNTE</sequence>
<feature type="region of interest" description="Disordered" evidence="1">
    <location>
        <begin position="34"/>
        <end position="80"/>
    </location>
</feature>
<feature type="region of interest" description="Disordered" evidence="1">
    <location>
        <begin position="1"/>
        <end position="20"/>
    </location>
</feature>
<feature type="compositionally biased region" description="Low complexity" evidence="1">
    <location>
        <begin position="37"/>
        <end position="57"/>
    </location>
</feature>
<feature type="compositionally biased region" description="Basic residues" evidence="1">
    <location>
        <begin position="7"/>
        <end position="17"/>
    </location>
</feature>
<reference evidence="2 4" key="2">
    <citation type="journal article" date="2014" name="BMC Genomics">
        <title>An improved genome release (version Mt4.0) for the model legume Medicago truncatula.</title>
        <authorList>
            <person name="Tang H."/>
            <person name="Krishnakumar V."/>
            <person name="Bidwell S."/>
            <person name="Rosen B."/>
            <person name="Chan A."/>
            <person name="Zhou S."/>
            <person name="Gentzbittel L."/>
            <person name="Childs K.L."/>
            <person name="Yandell M."/>
            <person name="Gundlach H."/>
            <person name="Mayer K.F."/>
            <person name="Schwartz D.C."/>
            <person name="Town C.D."/>
        </authorList>
    </citation>
    <scope>GENOME REANNOTATION</scope>
    <source>
        <strain evidence="2">A17</strain>
        <strain evidence="3 4">cv. Jemalong A17</strain>
    </source>
</reference>